<keyword evidence="2" id="KW-1185">Reference proteome</keyword>
<dbReference type="Proteomes" id="UP000004994">
    <property type="component" value="Chromosome 2"/>
</dbReference>
<sequence length="98" mass="10685">MDPPQCVQRGVGELVEAALTPRNLCMMDPTAASLCSSDASLSELATPSSASARHLVMQPQQHCTLNEWVSAFPLAMASWIDFYLHVLRRSAPQVLICD</sequence>
<evidence type="ECO:0000313" key="1">
    <source>
        <dbReference type="EnsemblPlants" id="Solyc02g083765.1.1"/>
    </source>
</evidence>
<dbReference type="STRING" id="4081.A0A3Q7FU66"/>
<evidence type="ECO:0000313" key="2">
    <source>
        <dbReference type="Proteomes" id="UP000004994"/>
    </source>
</evidence>
<organism evidence="1">
    <name type="scientific">Solanum lycopersicum</name>
    <name type="common">Tomato</name>
    <name type="synonym">Lycopersicon esculentum</name>
    <dbReference type="NCBI Taxonomy" id="4081"/>
    <lineage>
        <taxon>Eukaryota</taxon>
        <taxon>Viridiplantae</taxon>
        <taxon>Streptophyta</taxon>
        <taxon>Embryophyta</taxon>
        <taxon>Tracheophyta</taxon>
        <taxon>Spermatophyta</taxon>
        <taxon>Magnoliopsida</taxon>
        <taxon>eudicotyledons</taxon>
        <taxon>Gunneridae</taxon>
        <taxon>Pentapetalae</taxon>
        <taxon>asterids</taxon>
        <taxon>lamiids</taxon>
        <taxon>Solanales</taxon>
        <taxon>Solanaceae</taxon>
        <taxon>Solanoideae</taxon>
        <taxon>Solaneae</taxon>
        <taxon>Solanum</taxon>
        <taxon>Solanum subgen. Lycopersicon</taxon>
    </lineage>
</organism>
<dbReference type="Gramene" id="Solyc02g083765.1.1">
    <property type="protein sequence ID" value="Solyc02g083765.1.1"/>
    <property type="gene ID" value="Solyc02g083765.1"/>
</dbReference>
<protein>
    <submittedName>
        <fullName evidence="1">Uncharacterized protein</fullName>
    </submittedName>
</protein>
<reference evidence="1" key="2">
    <citation type="submission" date="2019-01" db="UniProtKB">
        <authorList>
            <consortium name="EnsemblPlants"/>
        </authorList>
    </citation>
    <scope>IDENTIFICATION</scope>
    <source>
        <strain evidence="1">cv. Heinz 1706</strain>
    </source>
</reference>
<dbReference type="InParanoid" id="A0A3Q7FU66"/>
<reference evidence="1" key="1">
    <citation type="journal article" date="2012" name="Nature">
        <title>The tomato genome sequence provides insights into fleshy fruit evolution.</title>
        <authorList>
            <consortium name="Tomato Genome Consortium"/>
        </authorList>
    </citation>
    <scope>NUCLEOTIDE SEQUENCE [LARGE SCALE GENOMIC DNA]</scope>
    <source>
        <strain evidence="1">cv. Heinz 1706</strain>
    </source>
</reference>
<dbReference type="AlphaFoldDB" id="A0A3Q7FU66"/>
<name>A0A3Q7FU66_SOLLC</name>
<accession>A0A3Q7FU66</accession>
<dbReference type="EnsemblPlants" id="Solyc02g083765.1.1">
    <property type="protein sequence ID" value="Solyc02g083765.1.1"/>
    <property type="gene ID" value="Solyc02g083765.1"/>
</dbReference>
<proteinExistence type="predicted"/>